<accession>A0AAD7HSJ0</accession>
<gene>
    <name evidence="2" type="ORF">B0H16DRAFT_1697782</name>
</gene>
<comment type="caution">
    <text evidence="2">The sequence shown here is derived from an EMBL/GenBank/DDBJ whole genome shotgun (WGS) entry which is preliminary data.</text>
</comment>
<organism evidence="2 3">
    <name type="scientific">Mycena metata</name>
    <dbReference type="NCBI Taxonomy" id="1033252"/>
    <lineage>
        <taxon>Eukaryota</taxon>
        <taxon>Fungi</taxon>
        <taxon>Dikarya</taxon>
        <taxon>Basidiomycota</taxon>
        <taxon>Agaricomycotina</taxon>
        <taxon>Agaricomycetes</taxon>
        <taxon>Agaricomycetidae</taxon>
        <taxon>Agaricales</taxon>
        <taxon>Marasmiineae</taxon>
        <taxon>Mycenaceae</taxon>
        <taxon>Mycena</taxon>
    </lineage>
</organism>
<dbReference type="Proteomes" id="UP001215598">
    <property type="component" value="Unassembled WGS sequence"/>
</dbReference>
<evidence type="ECO:0000313" key="3">
    <source>
        <dbReference type="Proteomes" id="UP001215598"/>
    </source>
</evidence>
<dbReference type="EMBL" id="JARKIB010000181">
    <property type="protein sequence ID" value="KAJ7727209.1"/>
    <property type="molecule type" value="Genomic_DNA"/>
</dbReference>
<dbReference type="AlphaFoldDB" id="A0AAD7HSJ0"/>
<name>A0AAD7HSJ0_9AGAR</name>
<evidence type="ECO:0000313" key="2">
    <source>
        <dbReference type="EMBL" id="KAJ7727209.1"/>
    </source>
</evidence>
<proteinExistence type="predicted"/>
<feature type="compositionally biased region" description="Basic and acidic residues" evidence="1">
    <location>
        <begin position="115"/>
        <end position="136"/>
    </location>
</feature>
<sequence length="261" mass="29863">MAQEIPPRIEGGQCHLIFVFRSLTEHGKSGRWERVSIPTRDRTQRIHLEIVRCAAENQALEIIAPCNQGENKRQVGTNLQLQTPDKHTREHAVEKSQRVHCIDLTAYISKNKNEEGYAARENEKHMSDPDVRKEDWMGGPHVHIKSIDKKETKDECPSLRFTSSGPGGVVAHDELAEKRLTARHWHEGVEVSIILPMFWKSTDVPQCTSNVGTDDARHTLRRRLFFRLEDSKWPECWTAWDIKSVLKKENYGNGGGVCPDL</sequence>
<protein>
    <submittedName>
        <fullName evidence="2">Uncharacterized protein</fullName>
    </submittedName>
</protein>
<evidence type="ECO:0000256" key="1">
    <source>
        <dbReference type="SAM" id="MobiDB-lite"/>
    </source>
</evidence>
<feature type="region of interest" description="Disordered" evidence="1">
    <location>
        <begin position="115"/>
        <end position="138"/>
    </location>
</feature>
<reference evidence="2" key="1">
    <citation type="submission" date="2023-03" db="EMBL/GenBank/DDBJ databases">
        <title>Massive genome expansion in bonnet fungi (Mycena s.s.) driven by repeated elements and novel gene families across ecological guilds.</title>
        <authorList>
            <consortium name="Lawrence Berkeley National Laboratory"/>
            <person name="Harder C.B."/>
            <person name="Miyauchi S."/>
            <person name="Viragh M."/>
            <person name="Kuo A."/>
            <person name="Thoen E."/>
            <person name="Andreopoulos B."/>
            <person name="Lu D."/>
            <person name="Skrede I."/>
            <person name="Drula E."/>
            <person name="Henrissat B."/>
            <person name="Morin E."/>
            <person name="Kohler A."/>
            <person name="Barry K."/>
            <person name="LaButti K."/>
            <person name="Morin E."/>
            <person name="Salamov A."/>
            <person name="Lipzen A."/>
            <person name="Mereny Z."/>
            <person name="Hegedus B."/>
            <person name="Baldrian P."/>
            <person name="Stursova M."/>
            <person name="Weitz H."/>
            <person name="Taylor A."/>
            <person name="Grigoriev I.V."/>
            <person name="Nagy L.G."/>
            <person name="Martin F."/>
            <person name="Kauserud H."/>
        </authorList>
    </citation>
    <scope>NUCLEOTIDE SEQUENCE</scope>
    <source>
        <strain evidence="2">CBHHK182m</strain>
    </source>
</reference>
<keyword evidence="3" id="KW-1185">Reference proteome</keyword>